<dbReference type="EMBL" id="NRPP01000007">
    <property type="protein sequence ID" value="TFJ28704.1"/>
    <property type="molecule type" value="Genomic_DNA"/>
</dbReference>
<sequence length="113" mass="12453">MSTLRKSFIFSVVILFSILPFKEVLAESNQGYQSTGEISFYGTYEYPSDKPDSKPIPVTPVPNGTLPTTSGTTTPHLNRLPQTGESSSQQSLLVGFIFLVGSIFIYKKTIWGK</sequence>
<dbReference type="NCBIfam" id="TIGR01167">
    <property type="entry name" value="LPXTG_anchor"/>
    <property type="match status" value="1"/>
</dbReference>
<dbReference type="STRING" id="2748.CDIV41_270186"/>
<keyword evidence="2" id="KW-0472">Membrane</keyword>
<name>A0A2R7ZUQ0_CARDV</name>
<dbReference type="AlphaFoldDB" id="A0A2R7ZUQ0"/>
<evidence type="ECO:0000256" key="2">
    <source>
        <dbReference type="SAM" id="Phobius"/>
    </source>
</evidence>
<evidence type="ECO:0000256" key="1">
    <source>
        <dbReference type="SAM" id="MobiDB-lite"/>
    </source>
</evidence>
<accession>A0A2R7ZUQ0</accession>
<organism evidence="3 4">
    <name type="scientific">Carnobacterium divergens</name>
    <name type="common">Lactobacillus divergens</name>
    <dbReference type="NCBI Taxonomy" id="2748"/>
    <lineage>
        <taxon>Bacteria</taxon>
        <taxon>Bacillati</taxon>
        <taxon>Bacillota</taxon>
        <taxon>Bacilli</taxon>
        <taxon>Lactobacillales</taxon>
        <taxon>Carnobacteriaceae</taxon>
        <taxon>Carnobacterium</taxon>
    </lineage>
</organism>
<reference evidence="3 4" key="1">
    <citation type="journal article" date="2018" name="Int. J. Food Microbiol.">
        <title>Growth of Carnobacterium spp. isolated from chilled vacuum-packaged meat under relevant acidic conditions.</title>
        <authorList>
            <person name="Zhang P."/>
            <person name="Badoni M."/>
            <person name="Ganzle M."/>
            <person name="Yang X."/>
        </authorList>
    </citation>
    <scope>NUCLEOTIDE SEQUENCE [LARGE SCALE GENOMIC DNA]</scope>
    <source>
        <strain evidence="3 4">B2</strain>
    </source>
</reference>
<evidence type="ECO:0000313" key="3">
    <source>
        <dbReference type="EMBL" id="TFJ28704.1"/>
    </source>
</evidence>
<keyword evidence="2" id="KW-1133">Transmembrane helix</keyword>
<proteinExistence type="predicted"/>
<feature type="compositionally biased region" description="Low complexity" evidence="1">
    <location>
        <begin position="64"/>
        <end position="75"/>
    </location>
</feature>
<gene>
    <name evidence="3" type="ORF">CKN69_04010</name>
</gene>
<feature type="transmembrane region" description="Helical" evidence="2">
    <location>
        <begin position="88"/>
        <end position="106"/>
    </location>
</feature>
<dbReference type="Proteomes" id="UP000297938">
    <property type="component" value="Unassembled WGS sequence"/>
</dbReference>
<feature type="region of interest" description="Disordered" evidence="1">
    <location>
        <begin position="51"/>
        <end position="87"/>
    </location>
</feature>
<keyword evidence="2" id="KW-0812">Transmembrane</keyword>
<comment type="caution">
    <text evidence="3">The sequence shown here is derived from an EMBL/GenBank/DDBJ whole genome shotgun (WGS) entry which is preliminary data.</text>
</comment>
<protein>
    <submittedName>
        <fullName evidence="3">Uncharacterized protein</fullName>
    </submittedName>
</protein>
<dbReference type="RefSeq" id="WP_074402228.1">
    <property type="nucleotide sequence ID" value="NZ_FLLU01000020.1"/>
</dbReference>
<evidence type="ECO:0000313" key="4">
    <source>
        <dbReference type="Proteomes" id="UP000297938"/>
    </source>
</evidence>